<organism evidence="2 3">
    <name type="scientific">Devosia riboflavina</name>
    <dbReference type="NCBI Taxonomy" id="46914"/>
    <lineage>
        <taxon>Bacteria</taxon>
        <taxon>Pseudomonadati</taxon>
        <taxon>Pseudomonadota</taxon>
        <taxon>Alphaproteobacteria</taxon>
        <taxon>Hyphomicrobiales</taxon>
        <taxon>Devosiaceae</taxon>
        <taxon>Devosia</taxon>
    </lineage>
</organism>
<evidence type="ECO:0000256" key="1">
    <source>
        <dbReference type="SAM" id="SignalP"/>
    </source>
</evidence>
<keyword evidence="1" id="KW-0732">Signal</keyword>
<gene>
    <name evidence="2" type="ORF">JP75_22645</name>
</gene>
<proteinExistence type="predicted"/>
<reference evidence="2 3" key="1">
    <citation type="submission" date="2014-08" db="EMBL/GenBank/DDBJ databases">
        <authorList>
            <person name="Hassan Y.I."/>
            <person name="Lepp D."/>
            <person name="Zhou T."/>
        </authorList>
    </citation>
    <scope>NUCLEOTIDE SEQUENCE [LARGE SCALE GENOMIC DNA]</scope>
    <source>
        <strain evidence="2 3">IFO13584</strain>
    </source>
</reference>
<dbReference type="OrthoDB" id="7948714at2"/>
<dbReference type="RefSeq" id="WP_035086950.1">
    <property type="nucleotide sequence ID" value="NZ_JQGC01000030.1"/>
</dbReference>
<dbReference type="Proteomes" id="UP000028981">
    <property type="component" value="Unassembled WGS sequence"/>
</dbReference>
<dbReference type="EMBL" id="JQGC01000030">
    <property type="protein sequence ID" value="KFL29180.1"/>
    <property type="molecule type" value="Genomic_DNA"/>
</dbReference>
<keyword evidence="3" id="KW-1185">Reference proteome</keyword>
<dbReference type="AlphaFoldDB" id="A0A087LX27"/>
<protein>
    <submittedName>
        <fullName evidence="2">Uncharacterized protein</fullName>
    </submittedName>
</protein>
<accession>A0A087LX27</accession>
<feature type="signal peptide" evidence="1">
    <location>
        <begin position="1"/>
        <end position="19"/>
    </location>
</feature>
<evidence type="ECO:0000313" key="3">
    <source>
        <dbReference type="Proteomes" id="UP000028981"/>
    </source>
</evidence>
<dbReference type="STRING" id="46914.JP75_22645"/>
<name>A0A087LX27_9HYPH</name>
<feature type="chain" id="PRO_5001825663" evidence="1">
    <location>
        <begin position="20"/>
        <end position="164"/>
    </location>
</feature>
<comment type="caution">
    <text evidence="2">The sequence shown here is derived from an EMBL/GenBank/DDBJ whole genome shotgun (WGS) entry which is preliminary data.</text>
</comment>
<sequence length="164" mass="17131">MSKLLSVALCLLLATPSLAADWKYEGGNVPIAYFDNGEAQFQFACRGGDLAMAYWVRKPSPDVAAATSLSLAINASGTPSGSLASTGGTIFAQDFPLIHSDGSSILVRGPVARQWARIAQRAGDMIRVGFVRRKAQGGLEVFDGHEFGARGSNAAIAKVLGQCG</sequence>
<evidence type="ECO:0000313" key="2">
    <source>
        <dbReference type="EMBL" id="KFL29180.1"/>
    </source>
</evidence>